<sequence length="151" mass="16778">SGFASPVQNVSEQSEVASSNLRMTLIDVYEHVVSFFRPMTCQYKDEKTLIPCHIGEGHNTTVCLENKCCPSEISPALTCYMPFTDKMQMTFRLLLLVAGGLLLLGCLPLCCCVCLQRSPCINPLRRGNKKLRKIVSERKAHSEDVSIPLLG</sequence>
<reference evidence="2 3" key="1">
    <citation type="submission" date="2019-09" db="EMBL/GenBank/DDBJ databases">
        <title>Bird 10,000 Genomes (B10K) Project - Family phase.</title>
        <authorList>
            <person name="Zhang G."/>
        </authorList>
    </citation>
    <scope>NUCLEOTIDE SEQUENCE [LARGE SCALE GENOMIC DNA]</scope>
    <source>
        <strain evidence="2">B10K-DU-012-80</strain>
    </source>
</reference>
<feature type="transmembrane region" description="Helical" evidence="1">
    <location>
        <begin position="91"/>
        <end position="115"/>
    </location>
</feature>
<dbReference type="OrthoDB" id="9837391at2759"/>
<accession>A0A7K4YVQ7</accession>
<feature type="non-terminal residue" evidence="2">
    <location>
        <position position="1"/>
    </location>
</feature>
<keyword evidence="3" id="KW-1185">Reference proteome</keyword>
<proteinExistence type="predicted"/>
<keyword evidence="1" id="KW-0472">Membrane</keyword>
<dbReference type="EMBL" id="VYZL01004010">
    <property type="protein sequence ID" value="NWR62928.1"/>
    <property type="molecule type" value="Genomic_DNA"/>
</dbReference>
<dbReference type="Proteomes" id="UP000551127">
    <property type="component" value="Unassembled WGS sequence"/>
</dbReference>
<dbReference type="InterPro" id="IPR055331">
    <property type="entry name" value="FMR1-like"/>
</dbReference>
<dbReference type="PANTHER" id="PTHR37360">
    <property type="entry name" value="FRAGILE X MENTAL RETARDATION 1 NEIGHBOR PROTEIN"/>
    <property type="match status" value="1"/>
</dbReference>
<evidence type="ECO:0000313" key="2">
    <source>
        <dbReference type="EMBL" id="NWR62928.1"/>
    </source>
</evidence>
<keyword evidence="1" id="KW-1133">Transmembrane helix</keyword>
<evidence type="ECO:0000313" key="3">
    <source>
        <dbReference type="Proteomes" id="UP000551127"/>
    </source>
</evidence>
<protein>
    <submittedName>
        <fullName evidence="2">FMR1N protein</fullName>
    </submittedName>
</protein>
<name>A0A7K4YVQ7_BUCAB</name>
<dbReference type="PANTHER" id="PTHR37360:SF1">
    <property type="entry name" value="FMR1 NEIGHBOR PROTEIN"/>
    <property type="match status" value="1"/>
</dbReference>
<organism evidence="2 3">
    <name type="scientific">Bucorvus abyssinicus</name>
    <name type="common">Northern ground-hornbill</name>
    <name type="synonym">Abyssinian ground-hornbill</name>
    <dbReference type="NCBI Taxonomy" id="153643"/>
    <lineage>
        <taxon>Eukaryota</taxon>
        <taxon>Metazoa</taxon>
        <taxon>Chordata</taxon>
        <taxon>Craniata</taxon>
        <taxon>Vertebrata</taxon>
        <taxon>Euteleostomi</taxon>
        <taxon>Archelosauria</taxon>
        <taxon>Archosauria</taxon>
        <taxon>Dinosauria</taxon>
        <taxon>Saurischia</taxon>
        <taxon>Theropoda</taxon>
        <taxon>Coelurosauria</taxon>
        <taxon>Aves</taxon>
        <taxon>Neognathae</taxon>
        <taxon>Neoaves</taxon>
        <taxon>Telluraves</taxon>
        <taxon>Coraciimorphae</taxon>
        <taxon>Bucerotiformes</taxon>
        <taxon>Bucorvidae</taxon>
        <taxon>Bucorvus</taxon>
    </lineage>
</organism>
<dbReference type="AlphaFoldDB" id="A0A7K4YVQ7"/>
<evidence type="ECO:0000256" key="1">
    <source>
        <dbReference type="SAM" id="Phobius"/>
    </source>
</evidence>
<feature type="non-terminal residue" evidence="2">
    <location>
        <position position="151"/>
    </location>
</feature>
<comment type="caution">
    <text evidence="2">The sequence shown here is derived from an EMBL/GenBank/DDBJ whole genome shotgun (WGS) entry which is preliminary data.</text>
</comment>
<gene>
    <name evidence="2" type="primary">Fmr1nb</name>
    <name evidence="2" type="ORF">BUCABY_R14769</name>
</gene>
<keyword evidence="1" id="KW-0812">Transmembrane</keyword>